<evidence type="ECO:0000313" key="3">
    <source>
        <dbReference type="EMBL" id="CAH3174217.1"/>
    </source>
</evidence>
<dbReference type="EMBL" id="CALNXI010001653">
    <property type="protein sequence ID" value="CAH3174217.1"/>
    <property type="molecule type" value="Genomic_DNA"/>
</dbReference>
<accession>A0ABN8R8J9</accession>
<dbReference type="Proteomes" id="UP001159427">
    <property type="component" value="Unassembled WGS sequence"/>
</dbReference>
<sequence>MGIQTLKHGNFKRARDYFHLALNEAKEGGNKEFIGTVYNNLGHAYESLGEFRRAIEFYRLSLPIAKETGDKGLKGAVYNNFGHAYSFLGEFRRAIGFFQLSLPIAIETGNKDLQCRVYINLGRSYSSLGEFRRAIKFYQLSLPIAIETGNKYLKYRVYSSLGGTYDSLGDSMKQVEFYQLSLPFAIETGNKGLKGSAYNNVGSTYLSLGDFKKAVEFLQLSLRLAVETGDKRLKGTVYNNLGVVRACLGDFEKAIDFFQLSLPITIETGNKCDEGRVYNNLGHAYEYLGNVRKAIEFCEAGLNVLTETGNKVEQAVSYYSLAWLSFLDGDLFKAEESCKSSIKLFEEIRALFQGKDEWKIMFRDQYDEPFTLLWRVQLRQGKEGEALITAEAGRAQALMDLMNSQYGVRKSIWSPSEQGMELIMSISSLLSSPTLFLAEEDNINTLLSFWLLLNGKEFQMMQKEINGNLTSLILQTYENIGVKKVVGNKPLTLQEEDEGAALKRLYDLVIAPVSHLIKGDELIIVPDRSSFLIPYAALVNQHSRYLSETLRIRLVPSLTSLRLLAECPEGHHSTSGALLVGNPWVETVRIKDNKPFPQLPGAEQKAEMIGQILNIKPLTGKNATKDQVLSRLNSVSLVHLAAHGCPETGEIILSPNLTDAIRPKEEDFLLTIADVLDPQLRAKLVVLSCCYSARGKINAEGVVGIAPAFLGAGARSVIASLWALSEEATLEFMKHFYEHLVAGQSASKSLHHAMKWMRESEEFKAVKYWVPFVLIGDDVTLNFESTKGEALPLNLGKTLITCQGMRNKNFNLCLMDAVRVKGGMSLRNGMWHGLRNDIIMWNVIYAE</sequence>
<gene>
    <name evidence="3" type="ORF">PEVE_00009449</name>
</gene>
<name>A0ABN8R8J9_9CNID</name>
<dbReference type="InterPro" id="IPR011990">
    <property type="entry name" value="TPR-like_helical_dom_sf"/>
</dbReference>
<evidence type="ECO:0000259" key="2">
    <source>
        <dbReference type="Pfam" id="PF12770"/>
    </source>
</evidence>
<dbReference type="SMART" id="SM00028">
    <property type="entry name" value="TPR"/>
    <property type="match status" value="7"/>
</dbReference>
<dbReference type="PANTHER" id="PTHR10098">
    <property type="entry name" value="RAPSYN-RELATED"/>
    <property type="match status" value="1"/>
</dbReference>
<comment type="caution">
    <text evidence="3">The sequence shown here is derived from an EMBL/GenBank/DDBJ whole genome shotgun (WGS) entry which is preliminary data.</text>
</comment>
<dbReference type="Pfam" id="PF13181">
    <property type="entry name" value="TPR_8"/>
    <property type="match status" value="1"/>
</dbReference>
<keyword evidence="1" id="KW-0802">TPR repeat</keyword>
<feature type="domain" description="CHAT" evidence="2">
    <location>
        <begin position="501"/>
        <end position="777"/>
    </location>
</feature>
<feature type="repeat" description="TPR" evidence="1">
    <location>
        <begin position="115"/>
        <end position="148"/>
    </location>
</feature>
<dbReference type="SUPFAM" id="SSF48452">
    <property type="entry name" value="TPR-like"/>
    <property type="match status" value="1"/>
</dbReference>
<dbReference type="Gene3D" id="1.25.40.10">
    <property type="entry name" value="Tetratricopeptide repeat domain"/>
    <property type="match status" value="2"/>
</dbReference>
<reference evidence="3 4" key="1">
    <citation type="submission" date="2022-05" db="EMBL/GenBank/DDBJ databases">
        <authorList>
            <consortium name="Genoscope - CEA"/>
            <person name="William W."/>
        </authorList>
    </citation>
    <scope>NUCLEOTIDE SEQUENCE [LARGE SCALE GENOMIC DNA]</scope>
</reference>
<dbReference type="SUPFAM" id="SSF81901">
    <property type="entry name" value="HCP-like"/>
    <property type="match status" value="1"/>
</dbReference>
<evidence type="ECO:0000313" key="4">
    <source>
        <dbReference type="Proteomes" id="UP001159427"/>
    </source>
</evidence>
<dbReference type="Pfam" id="PF12770">
    <property type="entry name" value="CHAT"/>
    <property type="match status" value="1"/>
</dbReference>
<dbReference type="InterPro" id="IPR024983">
    <property type="entry name" value="CHAT_dom"/>
</dbReference>
<evidence type="ECO:0000256" key="1">
    <source>
        <dbReference type="PROSITE-ProRule" id="PRU00339"/>
    </source>
</evidence>
<feature type="repeat" description="TPR" evidence="1">
    <location>
        <begin position="235"/>
        <end position="268"/>
    </location>
</feature>
<feature type="repeat" description="TPR" evidence="1">
    <location>
        <begin position="195"/>
        <end position="228"/>
    </location>
</feature>
<proteinExistence type="predicted"/>
<organism evidence="3 4">
    <name type="scientific">Porites evermanni</name>
    <dbReference type="NCBI Taxonomy" id="104178"/>
    <lineage>
        <taxon>Eukaryota</taxon>
        <taxon>Metazoa</taxon>
        <taxon>Cnidaria</taxon>
        <taxon>Anthozoa</taxon>
        <taxon>Hexacorallia</taxon>
        <taxon>Scleractinia</taxon>
        <taxon>Fungiina</taxon>
        <taxon>Poritidae</taxon>
        <taxon>Porites</taxon>
    </lineage>
</organism>
<feature type="repeat" description="TPR" evidence="1">
    <location>
        <begin position="35"/>
        <end position="68"/>
    </location>
</feature>
<dbReference type="InterPro" id="IPR019734">
    <property type="entry name" value="TPR_rpt"/>
</dbReference>
<protein>
    <recommendedName>
        <fullName evidence="2">CHAT domain-containing protein</fullName>
    </recommendedName>
</protein>
<dbReference type="Pfam" id="PF13424">
    <property type="entry name" value="TPR_12"/>
    <property type="match status" value="3"/>
</dbReference>
<keyword evidence="4" id="KW-1185">Reference proteome</keyword>
<dbReference type="PANTHER" id="PTHR10098:SF108">
    <property type="entry name" value="TETRATRICOPEPTIDE REPEAT PROTEIN 28"/>
    <property type="match status" value="1"/>
</dbReference>
<dbReference type="PROSITE" id="PS50005">
    <property type="entry name" value="TPR"/>
    <property type="match status" value="4"/>
</dbReference>